<keyword evidence="3" id="KW-1185">Reference proteome</keyword>
<comment type="caution">
    <text evidence="2">The sequence shown here is derived from an EMBL/GenBank/DDBJ whole genome shotgun (WGS) entry which is preliminary data.</text>
</comment>
<dbReference type="EMBL" id="BAAAYX010000002">
    <property type="protein sequence ID" value="GAA3690389.1"/>
    <property type="molecule type" value="Genomic_DNA"/>
</dbReference>
<dbReference type="Pfam" id="PF01370">
    <property type="entry name" value="Epimerase"/>
    <property type="match status" value="2"/>
</dbReference>
<dbReference type="RefSeq" id="WP_344810357.1">
    <property type="nucleotide sequence ID" value="NZ_BAAAYX010000002.1"/>
</dbReference>
<dbReference type="Proteomes" id="UP001500051">
    <property type="component" value="Unassembled WGS sequence"/>
</dbReference>
<dbReference type="Gene3D" id="3.40.50.720">
    <property type="entry name" value="NAD(P)-binding Rossmann-like Domain"/>
    <property type="match status" value="1"/>
</dbReference>
<evidence type="ECO:0000313" key="3">
    <source>
        <dbReference type="Proteomes" id="UP001500051"/>
    </source>
</evidence>
<name>A0ABP7CKN5_9ACTN</name>
<evidence type="ECO:0000259" key="1">
    <source>
        <dbReference type="Pfam" id="PF01370"/>
    </source>
</evidence>
<dbReference type="SUPFAM" id="SSF51735">
    <property type="entry name" value="NAD(P)-binding Rossmann-fold domains"/>
    <property type="match status" value="1"/>
</dbReference>
<feature type="domain" description="NAD-dependent epimerase/dehydratase" evidence="1">
    <location>
        <begin position="151"/>
        <end position="249"/>
    </location>
</feature>
<dbReference type="InterPro" id="IPR036291">
    <property type="entry name" value="NAD(P)-bd_dom_sf"/>
</dbReference>
<evidence type="ECO:0000313" key="2">
    <source>
        <dbReference type="EMBL" id="GAA3690389.1"/>
    </source>
</evidence>
<dbReference type="InterPro" id="IPR050177">
    <property type="entry name" value="Lipid_A_modif_metabolic_enz"/>
</dbReference>
<proteinExistence type="predicted"/>
<dbReference type="PANTHER" id="PTHR43245">
    <property type="entry name" value="BIFUNCTIONAL POLYMYXIN RESISTANCE PROTEIN ARNA"/>
    <property type="match status" value="1"/>
</dbReference>
<gene>
    <name evidence="2" type="ORF">GCM10022204_01560</name>
</gene>
<accession>A0ABP7CKN5</accession>
<dbReference type="InterPro" id="IPR001509">
    <property type="entry name" value="Epimerase_deHydtase"/>
</dbReference>
<feature type="domain" description="NAD-dependent epimerase/dehydratase" evidence="1">
    <location>
        <begin position="3"/>
        <end position="112"/>
    </location>
</feature>
<organism evidence="2 3">
    <name type="scientific">Microlunatus aurantiacus</name>
    <dbReference type="NCBI Taxonomy" id="446786"/>
    <lineage>
        <taxon>Bacteria</taxon>
        <taxon>Bacillati</taxon>
        <taxon>Actinomycetota</taxon>
        <taxon>Actinomycetes</taxon>
        <taxon>Propionibacteriales</taxon>
        <taxon>Propionibacteriaceae</taxon>
        <taxon>Microlunatus</taxon>
    </lineage>
</organism>
<reference evidence="3" key="1">
    <citation type="journal article" date="2019" name="Int. J. Syst. Evol. Microbiol.">
        <title>The Global Catalogue of Microorganisms (GCM) 10K type strain sequencing project: providing services to taxonomists for standard genome sequencing and annotation.</title>
        <authorList>
            <consortium name="The Broad Institute Genomics Platform"/>
            <consortium name="The Broad Institute Genome Sequencing Center for Infectious Disease"/>
            <person name="Wu L."/>
            <person name="Ma J."/>
        </authorList>
    </citation>
    <scope>NUCLEOTIDE SEQUENCE [LARGE SCALE GENOMIC DNA]</scope>
    <source>
        <strain evidence="3">JCM 16548</strain>
    </source>
</reference>
<dbReference type="PANTHER" id="PTHR43245:SF13">
    <property type="entry name" value="UDP-D-APIOSE_UDP-D-XYLOSE SYNTHASE 2"/>
    <property type="match status" value="1"/>
</dbReference>
<sequence length="325" mass="34119">MRVLVTGAAGFIGRFVAARIAAAGDEVVPFDRATDPADDITDLVRLRAAAVGCEAVVHLAAKVGLGVGIADIDDYARHNDLGTAVVLRASAEAGIPRVVFASSMVVYGEGAYACDRHGSVRPAPRTAADLAQGDFEVHCPHCGAELRPELVTEDARLDPRNAYAATKVHGEHLAATWARETDGVAVALRFHNVYGTGLPRNTPYAGVAALFATRLAAGEAARVFEDGRQRRDFVHLDDVARAVAAAVHTQLPSGLTALNIGSGRVSTIGDVATALTEAVDGPAPVVTGEFRLGDVRHVTADSSAARRVLGWRAEIELRDGVRDLL</sequence>
<protein>
    <submittedName>
        <fullName evidence="2">NAD-dependent epimerase/dehydratase family protein</fullName>
    </submittedName>
</protein>